<dbReference type="GO" id="GO:0042797">
    <property type="term" value="P:tRNA transcription by RNA polymerase III"/>
    <property type="evidence" value="ECO:0007669"/>
    <property type="project" value="TreeGrafter"/>
</dbReference>
<evidence type="ECO:0000256" key="4">
    <source>
        <dbReference type="ARBA" id="ARBA00023242"/>
    </source>
</evidence>
<reference evidence="6 7" key="1">
    <citation type="submission" date="2023-10" db="EMBL/GenBank/DDBJ databases">
        <title>Chromosome-scale genome assembly provides insights into flower coloration mechanisms of Canna indica.</title>
        <authorList>
            <person name="Li C."/>
        </authorList>
    </citation>
    <scope>NUCLEOTIDE SEQUENCE [LARGE SCALE GENOMIC DNA]</scope>
    <source>
        <tissue evidence="6">Flower</tissue>
    </source>
</reference>
<proteinExistence type="predicted"/>
<dbReference type="GO" id="GO:0005666">
    <property type="term" value="C:RNA polymerase III complex"/>
    <property type="evidence" value="ECO:0007669"/>
    <property type="project" value="InterPro"/>
</dbReference>
<comment type="subcellular location">
    <subcellularLocation>
        <location evidence="1">Nucleus</location>
    </subcellularLocation>
</comment>
<dbReference type="Proteomes" id="UP001327560">
    <property type="component" value="Chromosome 8"/>
</dbReference>
<dbReference type="GO" id="GO:0003677">
    <property type="term" value="F:DNA binding"/>
    <property type="evidence" value="ECO:0007669"/>
    <property type="project" value="InterPro"/>
</dbReference>
<evidence type="ECO:0000256" key="2">
    <source>
        <dbReference type="ARBA" id="ARBA00022478"/>
    </source>
</evidence>
<keyword evidence="4" id="KW-0539">Nucleus</keyword>
<evidence type="ECO:0000256" key="1">
    <source>
        <dbReference type="ARBA" id="ARBA00004123"/>
    </source>
</evidence>
<name>A0AAQ3L042_9LILI</name>
<keyword evidence="7" id="KW-1185">Reference proteome</keyword>
<dbReference type="EMBL" id="CP136897">
    <property type="protein sequence ID" value="WOL18004.1"/>
    <property type="molecule type" value="Genomic_DNA"/>
</dbReference>
<dbReference type="PANTHER" id="PTHR13408:SF0">
    <property type="entry name" value="DNA-DIRECTED RNA POLYMERASE III SUBUNIT RPC4"/>
    <property type="match status" value="1"/>
</dbReference>
<dbReference type="AlphaFoldDB" id="A0AAQ3L042"/>
<dbReference type="PANTHER" id="PTHR13408">
    <property type="entry name" value="DNA-DIRECTED RNA POLYMERASE III"/>
    <property type="match status" value="1"/>
</dbReference>
<sequence>MKQGQDGKPRKVKMKFIPKRPARKTTKLPVAKAEPSEKNDIVIDEELLSKIQKKKGSDLLAARFPNSDKKVAPTEVAFGPVDSKLARSFQKLKAKEKEIQVSHEILDELIPKKEKEYVEPWDYANSYYPVTLPLRRPYSGKPDTLNEEEFGKASASAALDETLINPAEELGLMEKEEAQMLLFQFPTTLPFVKRSATTRSAQTTGGKVEDGFMKGSKFENLPEGFIGKMMVYKSGKVKMKLGDALFDISPGTKCYCAQQIAAINIREKHCCILGKPEKRVVVTPDLDSLLDSKDN</sequence>
<protein>
    <recommendedName>
        <fullName evidence="8">RNA polymerase III RPC4</fullName>
    </recommendedName>
</protein>
<evidence type="ECO:0000256" key="3">
    <source>
        <dbReference type="ARBA" id="ARBA00023163"/>
    </source>
</evidence>
<feature type="compositionally biased region" description="Basic residues" evidence="5">
    <location>
        <begin position="10"/>
        <end position="26"/>
    </location>
</feature>
<organism evidence="6 7">
    <name type="scientific">Canna indica</name>
    <name type="common">Indian-shot</name>
    <dbReference type="NCBI Taxonomy" id="4628"/>
    <lineage>
        <taxon>Eukaryota</taxon>
        <taxon>Viridiplantae</taxon>
        <taxon>Streptophyta</taxon>
        <taxon>Embryophyta</taxon>
        <taxon>Tracheophyta</taxon>
        <taxon>Spermatophyta</taxon>
        <taxon>Magnoliopsida</taxon>
        <taxon>Liliopsida</taxon>
        <taxon>Zingiberales</taxon>
        <taxon>Cannaceae</taxon>
        <taxon>Canna</taxon>
    </lineage>
</organism>
<keyword evidence="3" id="KW-0804">Transcription</keyword>
<accession>A0AAQ3L042</accession>
<evidence type="ECO:0008006" key="8">
    <source>
        <dbReference type="Google" id="ProtNLM"/>
    </source>
</evidence>
<keyword evidence="2" id="KW-0240">DNA-directed RNA polymerase</keyword>
<dbReference type="Pfam" id="PF05132">
    <property type="entry name" value="RNA_pol_Rpc4"/>
    <property type="match status" value="1"/>
</dbReference>
<feature type="region of interest" description="Disordered" evidence="5">
    <location>
        <begin position="1"/>
        <end position="35"/>
    </location>
</feature>
<evidence type="ECO:0000256" key="5">
    <source>
        <dbReference type="SAM" id="MobiDB-lite"/>
    </source>
</evidence>
<gene>
    <name evidence="6" type="ORF">Cni_G26797</name>
</gene>
<evidence type="ECO:0000313" key="7">
    <source>
        <dbReference type="Proteomes" id="UP001327560"/>
    </source>
</evidence>
<evidence type="ECO:0000313" key="6">
    <source>
        <dbReference type="EMBL" id="WOL18004.1"/>
    </source>
</evidence>
<dbReference type="InterPro" id="IPR007811">
    <property type="entry name" value="RPC4"/>
</dbReference>